<feature type="repeat" description="ANK" evidence="1">
    <location>
        <begin position="581"/>
        <end position="613"/>
    </location>
</feature>
<dbReference type="Gene3D" id="1.25.40.20">
    <property type="entry name" value="Ankyrin repeat-containing domain"/>
    <property type="match status" value="1"/>
</dbReference>
<dbReference type="InterPro" id="IPR002110">
    <property type="entry name" value="Ankyrin_rpt"/>
</dbReference>
<feature type="region of interest" description="Disordered" evidence="2">
    <location>
        <begin position="1"/>
        <end position="23"/>
    </location>
</feature>
<feature type="repeat" description="ANK" evidence="1">
    <location>
        <begin position="614"/>
        <end position="646"/>
    </location>
</feature>
<keyword evidence="1" id="KW-0040">ANK repeat</keyword>
<proteinExistence type="predicted"/>
<evidence type="ECO:0000256" key="1">
    <source>
        <dbReference type="PROSITE-ProRule" id="PRU00023"/>
    </source>
</evidence>
<comment type="caution">
    <text evidence="3">The sequence shown here is derived from an EMBL/GenBank/DDBJ whole genome shotgun (WGS) entry which is preliminary data.</text>
</comment>
<dbReference type="PANTHER" id="PTHR24176">
    <property type="entry name" value="ANKYRIN REPEAT DOMAIN-CONTAINING PROTEIN 31-RELATED"/>
    <property type="match status" value="1"/>
</dbReference>
<gene>
    <name evidence="3" type="ORF">QYF61_017735</name>
</gene>
<name>A0AAN7N2G8_MYCAM</name>
<keyword evidence="4" id="KW-1185">Reference proteome</keyword>
<evidence type="ECO:0000256" key="2">
    <source>
        <dbReference type="SAM" id="MobiDB-lite"/>
    </source>
</evidence>
<dbReference type="Gene3D" id="3.40.50.12700">
    <property type="match status" value="1"/>
</dbReference>
<feature type="region of interest" description="Disordered" evidence="2">
    <location>
        <begin position="454"/>
        <end position="474"/>
    </location>
</feature>
<evidence type="ECO:0000313" key="3">
    <source>
        <dbReference type="EMBL" id="KAK4816534.1"/>
    </source>
</evidence>
<accession>A0AAN7N2G8</accession>
<feature type="repeat" description="ANK" evidence="1">
    <location>
        <begin position="548"/>
        <end position="580"/>
    </location>
</feature>
<reference evidence="3 4" key="1">
    <citation type="journal article" date="2023" name="J. Hered.">
        <title>Chromosome-level genome of the wood stork (Mycteria americana) provides insight into avian chromosome evolution.</title>
        <authorList>
            <person name="Flamio R. Jr."/>
            <person name="Ramstad K.M."/>
        </authorList>
    </citation>
    <scope>NUCLEOTIDE SEQUENCE [LARGE SCALE GENOMIC DNA]</scope>
    <source>
        <strain evidence="3">JAX WOST 10</strain>
    </source>
</reference>
<protein>
    <recommendedName>
        <fullName evidence="5">Ankyrin repeat domain-containing protein 31</fullName>
    </recommendedName>
</protein>
<dbReference type="AlphaFoldDB" id="A0AAN7N2G8"/>
<sequence>MKMREPDFSVVPTDRTRGTGHKLKRNKSHLNTKTHFLTVRILQKFSNEDLSPEISLCLDALLEDIRMVPKEQAPQDISPHVLEDCQRTCMTIIDMDNRVKEHSANNDTDLSLTSPGKIFMEAFTEQSIETGEFEISDLLRSFSDSEGLKMINPLPDKLECQGHAFSIDPSADESSDALPVQLVTALNALSGSVVQPVTPVVPNERQLNTEEEQLNSEPSIPQLDDDCTQITNMIEAQLATIQVEEIKALTGSNLQRTTNEQPQTAAKLVKGLESKSYEVWLRELGLFSLEKRRLRGDLIALYNYPKGGCSEVGVGLFSQVTSDSTRGGGLKLCQGRFRLDIRKNFFMEGVIKHWNRLPREVVGSPSLGVLKRHVDVALRDMPVGDQQREKEVISHYWGATSSEKQTGEGSSHSVEAVACAETAQTTSKKAMQLRETSSRRCRDHVSSHRQILEETQERMSHSGKTTKNKAKDFDKSLVSKIQKSASKDKQDLETNICQEITLNKDRKAKQRRRSKRIENKLRQEAFCRNSVNPACPISLSTINRRNIYGETLLHRAVADQDVNLVRNIRKAGGNVNVQDYAGWTALHRASMEGFYEIANELLKAGADVNARGNEQITPLQDAVKEGHYEVAELLLWYGADPLLKNEMGRCALEEASDSSMRKLLKSYVAKSRRDSVSVAGSDIGRNRWTQSINTCLCGWCHHHKFGFFNNGMVYTAPGLLVSDGIHLYQRGKRVFAHELAGLIDRALN</sequence>
<dbReference type="InterPro" id="IPR036770">
    <property type="entry name" value="Ankyrin_rpt-contain_sf"/>
</dbReference>
<dbReference type="Proteomes" id="UP001333110">
    <property type="component" value="Unassembled WGS sequence"/>
</dbReference>
<evidence type="ECO:0008006" key="5">
    <source>
        <dbReference type="Google" id="ProtNLM"/>
    </source>
</evidence>
<evidence type="ECO:0000313" key="4">
    <source>
        <dbReference type="Proteomes" id="UP001333110"/>
    </source>
</evidence>
<organism evidence="3 4">
    <name type="scientific">Mycteria americana</name>
    <name type="common">Wood stork</name>
    <dbReference type="NCBI Taxonomy" id="33587"/>
    <lineage>
        <taxon>Eukaryota</taxon>
        <taxon>Metazoa</taxon>
        <taxon>Chordata</taxon>
        <taxon>Craniata</taxon>
        <taxon>Vertebrata</taxon>
        <taxon>Euteleostomi</taxon>
        <taxon>Archelosauria</taxon>
        <taxon>Archosauria</taxon>
        <taxon>Dinosauria</taxon>
        <taxon>Saurischia</taxon>
        <taxon>Theropoda</taxon>
        <taxon>Coelurosauria</taxon>
        <taxon>Aves</taxon>
        <taxon>Neognathae</taxon>
        <taxon>Neoaves</taxon>
        <taxon>Aequornithes</taxon>
        <taxon>Ciconiiformes</taxon>
        <taxon>Ciconiidae</taxon>
        <taxon>Mycteria</taxon>
    </lineage>
</organism>
<dbReference type="Pfam" id="PF12796">
    <property type="entry name" value="Ank_2"/>
    <property type="match status" value="1"/>
</dbReference>
<dbReference type="InterPro" id="IPR042334">
    <property type="entry name" value="ANKRD31"/>
</dbReference>
<dbReference type="EMBL" id="JAUNZN010000009">
    <property type="protein sequence ID" value="KAK4816534.1"/>
    <property type="molecule type" value="Genomic_DNA"/>
</dbReference>
<dbReference type="PANTHER" id="PTHR24176:SF14">
    <property type="entry name" value="ANKYRIN REPEAT DOMAIN-CONTAINING PROTEIN 31"/>
    <property type="match status" value="1"/>
</dbReference>
<dbReference type="SUPFAM" id="SSF48403">
    <property type="entry name" value="Ankyrin repeat"/>
    <property type="match status" value="1"/>
</dbReference>
<dbReference type="PROSITE" id="PS50297">
    <property type="entry name" value="ANK_REP_REGION"/>
    <property type="match status" value="3"/>
</dbReference>
<dbReference type="SMART" id="SM00248">
    <property type="entry name" value="ANK"/>
    <property type="match status" value="3"/>
</dbReference>
<dbReference type="PROSITE" id="PS50088">
    <property type="entry name" value="ANK_REPEAT"/>
    <property type="match status" value="3"/>
</dbReference>